<keyword evidence="2" id="KW-1185">Reference proteome</keyword>
<dbReference type="EMBL" id="JH687403">
    <property type="protein sequence ID" value="EIM79581.1"/>
    <property type="molecule type" value="Genomic_DNA"/>
</dbReference>
<gene>
    <name evidence="1" type="ORF">STEHIDRAFT_135711</name>
</gene>
<name>R7RW81_STEHR</name>
<dbReference type="GeneID" id="18798465"/>
<dbReference type="AlphaFoldDB" id="R7RW81"/>
<dbReference type="Proteomes" id="UP000053927">
    <property type="component" value="Unassembled WGS sequence"/>
</dbReference>
<evidence type="ECO:0000313" key="1">
    <source>
        <dbReference type="EMBL" id="EIM79581.1"/>
    </source>
</evidence>
<dbReference type="RefSeq" id="XP_007311370.1">
    <property type="nucleotide sequence ID" value="XM_007311308.1"/>
</dbReference>
<protein>
    <submittedName>
        <fullName evidence="1">Uncharacterized protein</fullName>
    </submittedName>
</protein>
<reference evidence="2" key="1">
    <citation type="journal article" date="2012" name="Science">
        <title>The Paleozoic origin of enzymatic lignin decomposition reconstructed from 31 fungal genomes.</title>
        <authorList>
            <person name="Floudas D."/>
            <person name="Binder M."/>
            <person name="Riley R."/>
            <person name="Barry K."/>
            <person name="Blanchette R.A."/>
            <person name="Henrissat B."/>
            <person name="Martinez A.T."/>
            <person name="Otillar R."/>
            <person name="Spatafora J.W."/>
            <person name="Yadav J.S."/>
            <person name="Aerts A."/>
            <person name="Benoit I."/>
            <person name="Boyd A."/>
            <person name="Carlson A."/>
            <person name="Copeland A."/>
            <person name="Coutinho P.M."/>
            <person name="de Vries R.P."/>
            <person name="Ferreira P."/>
            <person name="Findley K."/>
            <person name="Foster B."/>
            <person name="Gaskell J."/>
            <person name="Glotzer D."/>
            <person name="Gorecki P."/>
            <person name="Heitman J."/>
            <person name="Hesse C."/>
            <person name="Hori C."/>
            <person name="Igarashi K."/>
            <person name="Jurgens J.A."/>
            <person name="Kallen N."/>
            <person name="Kersten P."/>
            <person name="Kohler A."/>
            <person name="Kuees U."/>
            <person name="Kumar T.K.A."/>
            <person name="Kuo A."/>
            <person name="LaButti K."/>
            <person name="Larrondo L.F."/>
            <person name="Lindquist E."/>
            <person name="Ling A."/>
            <person name="Lombard V."/>
            <person name="Lucas S."/>
            <person name="Lundell T."/>
            <person name="Martin R."/>
            <person name="McLaughlin D.J."/>
            <person name="Morgenstern I."/>
            <person name="Morin E."/>
            <person name="Murat C."/>
            <person name="Nagy L.G."/>
            <person name="Nolan M."/>
            <person name="Ohm R.A."/>
            <person name="Patyshakuliyeva A."/>
            <person name="Rokas A."/>
            <person name="Ruiz-Duenas F.J."/>
            <person name="Sabat G."/>
            <person name="Salamov A."/>
            <person name="Samejima M."/>
            <person name="Schmutz J."/>
            <person name="Slot J.C."/>
            <person name="St John F."/>
            <person name="Stenlid J."/>
            <person name="Sun H."/>
            <person name="Sun S."/>
            <person name="Syed K."/>
            <person name="Tsang A."/>
            <person name="Wiebenga A."/>
            <person name="Young D."/>
            <person name="Pisabarro A."/>
            <person name="Eastwood D.C."/>
            <person name="Martin F."/>
            <person name="Cullen D."/>
            <person name="Grigoriev I.V."/>
            <person name="Hibbett D.S."/>
        </authorList>
    </citation>
    <scope>NUCLEOTIDE SEQUENCE [LARGE SCALE GENOMIC DNA]</scope>
    <source>
        <strain evidence="2">FP-91666</strain>
    </source>
</reference>
<proteinExistence type="predicted"/>
<accession>R7RW81</accession>
<evidence type="ECO:0000313" key="2">
    <source>
        <dbReference type="Proteomes" id="UP000053927"/>
    </source>
</evidence>
<sequence length="68" mass="7620">MRRKKGFSRVDRIAWRCGVRRTSPLLKAPLPGNPSTPSIDCIPAPSQMQSLPALDQAQLCLSRFGRER</sequence>
<dbReference type="KEGG" id="shs:STEHIDRAFT_135711"/>
<organism evidence="1 2">
    <name type="scientific">Stereum hirsutum (strain FP-91666)</name>
    <name type="common">White-rot fungus</name>
    <dbReference type="NCBI Taxonomy" id="721885"/>
    <lineage>
        <taxon>Eukaryota</taxon>
        <taxon>Fungi</taxon>
        <taxon>Dikarya</taxon>
        <taxon>Basidiomycota</taxon>
        <taxon>Agaricomycotina</taxon>
        <taxon>Agaricomycetes</taxon>
        <taxon>Russulales</taxon>
        <taxon>Stereaceae</taxon>
        <taxon>Stereum</taxon>
    </lineage>
</organism>